<name>A0A7J8ITK6_ROUAE</name>
<evidence type="ECO:0000256" key="4">
    <source>
        <dbReference type="ARBA" id="ARBA00023054"/>
    </source>
</evidence>
<dbReference type="InterPro" id="IPR026617">
    <property type="entry name" value="SMCO2/5"/>
</dbReference>
<keyword evidence="3 7" id="KW-1133">Transmembrane helix</keyword>
<comment type="caution">
    <text evidence="8">The sequence shown here is derived from an EMBL/GenBank/DDBJ whole genome shotgun (WGS) entry which is preliminary data.</text>
</comment>
<keyword evidence="9" id="KW-1185">Reference proteome</keyword>
<dbReference type="GO" id="GO:0016020">
    <property type="term" value="C:membrane"/>
    <property type="evidence" value="ECO:0007669"/>
    <property type="project" value="UniProtKB-SubCell"/>
</dbReference>
<dbReference type="Pfam" id="PF14992">
    <property type="entry name" value="TMCO5"/>
    <property type="match status" value="1"/>
</dbReference>
<evidence type="ECO:0000256" key="3">
    <source>
        <dbReference type="ARBA" id="ARBA00022989"/>
    </source>
</evidence>
<keyword evidence="2 7" id="KW-0812">Transmembrane</keyword>
<feature type="transmembrane region" description="Helical" evidence="7">
    <location>
        <begin position="90"/>
        <end position="111"/>
    </location>
</feature>
<keyword evidence="5 7" id="KW-0472">Membrane</keyword>
<keyword evidence="4 6" id="KW-0175">Coiled coil</keyword>
<dbReference type="Proteomes" id="UP000593571">
    <property type="component" value="Unassembled WGS sequence"/>
</dbReference>
<organism evidence="8 9">
    <name type="scientific">Rousettus aegyptiacus</name>
    <name type="common">Egyptian fruit bat</name>
    <name type="synonym">Pteropus aegyptiacus</name>
    <dbReference type="NCBI Taxonomy" id="9407"/>
    <lineage>
        <taxon>Eukaryota</taxon>
        <taxon>Metazoa</taxon>
        <taxon>Chordata</taxon>
        <taxon>Craniata</taxon>
        <taxon>Vertebrata</taxon>
        <taxon>Euteleostomi</taxon>
        <taxon>Mammalia</taxon>
        <taxon>Eutheria</taxon>
        <taxon>Laurasiatheria</taxon>
        <taxon>Chiroptera</taxon>
        <taxon>Yinpterochiroptera</taxon>
        <taxon>Pteropodoidea</taxon>
        <taxon>Pteropodidae</taxon>
        <taxon>Rousettinae</taxon>
        <taxon>Rousettus</taxon>
    </lineage>
</organism>
<evidence type="ECO:0000256" key="7">
    <source>
        <dbReference type="SAM" id="Phobius"/>
    </source>
</evidence>
<evidence type="ECO:0000256" key="1">
    <source>
        <dbReference type="ARBA" id="ARBA00004167"/>
    </source>
</evidence>
<reference evidence="8 9" key="1">
    <citation type="journal article" date="2020" name="Nature">
        <title>Six reference-quality genomes reveal evolution of bat adaptations.</title>
        <authorList>
            <person name="Jebb D."/>
            <person name="Huang Z."/>
            <person name="Pippel M."/>
            <person name="Hughes G.M."/>
            <person name="Lavrichenko K."/>
            <person name="Devanna P."/>
            <person name="Winkler S."/>
            <person name="Jermiin L.S."/>
            <person name="Skirmuntt E.C."/>
            <person name="Katzourakis A."/>
            <person name="Burkitt-Gray L."/>
            <person name="Ray D.A."/>
            <person name="Sullivan K.A.M."/>
            <person name="Roscito J.G."/>
            <person name="Kirilenko B.M."/>
            <person name="Davalos L.M."/>
            <person name="Corthals A.P."/>
            <person name="Power M.L."/>
            <person name="Jones G."/>
            <person name="Ransome R.D."/>
            <person name="Dechmann D.K.N."/>
            <person name="Locatelli A.G."/>
            <person name="Puechmaille S.J."/>
            <person name="Fedrigo O."/>
            <person name="Jarvis E.D."/>
            <person name="Hiller M."/>
            <person name="Vernes S.C."/>
            <person name="Myers E.W."/>
            <person name="Teeling E.C."/>
        </authorList>
    </citation>
    <scope>NUCLEOTIDE SEQUENCE [LARGE SCALE GENOMIC DNA]</scope>
    <source>
        <strain evidence="8">MRouAeg1</strain>
        <tissue evidence="8">Muscle</tissue>
    </source>
</reference>
<evidence type="ECO:0000313" key="9">
    <source>
        <dbReference type="Proteomes" id="UP000593571"/>
    </source>
</evidence>
<dbReference type="PANTHER" id="PTHR22422:SF1">
    <property type="entry name" value="TRANSMEMBRANE AND COILED-COIL DOMAIN-CONTAINING PROTEIN 5B"/>
    <property type="match status" value="1"/>
</dbReference>
<sequence>MGENPKIESNYQSVYQLCEDQAHYIKKYQKILRQMEKRKEVLLLEKEVFKTQNNSSHVVKRGSILIETMQNNTEKTIVKKWKRIFLYRHFRCLVFMVMMFIRLLSYVLFYLRYIDPDLLVNALPMIMSRDTLKRLRDILFPLLTLEVEEVLPH</sequence>
<protein>
    <submittedName>
        <fullName evidence="8">Uncharacterized protein</fullName>
    </submittedName>
</protein>
<evidence type="ECO:0000256" key="2">
    <source>
        <dbReference type="ARBA" id="ARBA00022692"/>
    </source>
</evidence>
<evidence type="ECO:0000313" key="8">
    <source>
        <dbReference type="EMBL" id="KAF6487923.1"/>
    </source>
</evidence>
<accession>A0A7J8ITK6</accession>
<evidence type="ECO:0000256" key="6">
    <source>
        <dbReference type="SAM" id="Coils"/>
    </source>
</evidence>
<gene>
    <name evidence="8" type="ORF">HJG63_019336</name>
</gene>
<comment type="subcellular location">
    <subcellularLocation>
        <location evidence="1">Membrane</location>
        <topology evidence="1">Single-pass membrane protein</topology>
    </subcellularLocation>
</comment>
<proteinExistence type="predicted"/>
<feature type="coiled-coil region" evidence="6">
    <location>
        <begin position="25"/>
        <end position="52"/>
    </location>
</feature>
<dbReference type="EMBL" id="JACASE010000003">
    <property type="protein sequence ID" value="KAF6487923.1"/>
    <property type="molecule type" value="Genomic_DNA"/>
</dbReference>
<evidence type="ECO:0000256" key="5">
    <source>
        <dbReference type="ARBA" id="ARBA00023136"/>
    </source>
</evidence>
<dbReference type="PANTHER" id="PTHR22422">
    <property type="entry name" value="TRANSMEMBRANE AND COILED-COIL DOMAIN-CONTAINING PROTEIN 5B-RELATED"/>
    <property type="match status" value="1"/>
</dbReference>
<dbReference type="AlphaFoldDB" id="A0A7J8ITK6"/>